<dbReference type="SUPFAM" id="SSF51366">
    <property type="entry name" value="Ribulose-phoshate binding barrel"/>
    <property type="match status" value="1"/>
</dbReference>
<accession>A0A1I2XRY2</accession>
<dbReference type="GO" id="GO:0005829">
    <property type="term" value="C:cytosol"/>
    <property type="evidence" value="ECO:0007669"/>
    <property type="project" value="TreeGrafter"/>
</dbReference>
<evidence type="ECO:0000313" key="10">
    <source>
        <dbReference type="Proteomes" id="UP000199052"/>
    </source>
</evidence>
<evidence type="ECO:0000256" key="5">
    <source>
        <dbReference type="ARBA" id="ARBA00013180"/>
    </source>
</evidence>
<evidence type="ECO:0000256" key="1">
    <source>
        <dbReference type="ARBA" id="ARBA00000056"/>
    </source>
</evidence>
<dbReference type="Gene3D" id="3.20.20.70">
    <property type="entry name" value="Aldolase class I"/>
    <property type="match status" value="1"/>
</dbReference>
<dbReference type="GO" id="GO:0047465">
    <property type="term" value="F:N-acylglucosamine-6-phosphate 2-epimerase activity"/>
    <property type="evidence" value="ECO:0007669"/>
    <property type="project" value="UniProtKB-EC"/>
</dbReference>
<keyword evidence="7" id="KW-0119">Carbohydrate metabolism</keyword>
<comment type="similarity">
    <text evidence="4">Belongs to the NanE family.</text>
</comment>
<dbReference type="InterPro" id="IPR011060">
    <property type="entry name" value="RibuloseP-bd_barrel"/>
</dbReference>
<dbReference type="Proteomes" id="UP000199052">
    <property type="component" value="Unassembled WGS sequence"/>
</dbReference>
<dbReference type="STRING" id="504797.SAMN05421678_11319"/>
<evidence type="ECO:0000313" key="11">
    <source>
        <dbReference type="Proteomes" id="UP000533017"/>
    </source>
</evidence>
<dbReference type="EMBL" id="FOOI01000013">
    <property type="protein sequence ID" value="SFH15839.1"/>
    <property type="molecule type" value="Genomic_DNA"/>
</dbReference>
<reference evidence="8 11" key="2">
    <citation type="submission" date="2020-07" db="EMBL/GenBank/DDBJ databases">
        <title>Sequencing the genomes of 1000 actinobacteria strains.</title>
        <authorList>
            <person name="Klenk H.-P."/>
        </authorList>
    </citation>
    <scope>NUCLEOTIDE SEQUENCE [LARGE SCALE GENOMIC DNA]</scope>
    <source>
        <strain evidence="8 11">DSM 45117</strain>
    </source>
</reference>
<gene>
    <name evidence="8" type="ORF">FHR37_005989</name>
    <name evidence="9" type="ORF">SAMN05421678_11319</name>
</gene>
<dbReference type="Pfam" id="PF04131">
    <property type="entry name" value="NanE"/>
    <property type="match status" value="1"/>
</dbReference>
<evidence type="ECO:0000256" key="6">
    <source>
        <dbReference type="ARBA" id="ARBA00023235"/>
    </source>
</evidence>
<dbReference type="InterPro" id="IPR013785">
    <property type="entry name" value="Aldolase_TIM"/>
</dbReference>
<dbReference type="GO" id="GO:0006053">
    <property type="term" value="P:N-acetylmannosamine catabolic process"/>
    <property type="evidence" value="ECO:0007669"/>
    <property type="project" value="TreeGrafter"/>
</dbReference>
<evidence type="ECO:0000313" key="8">
    <source>
        <dbReference type="EMBL" id="NYH87138.1"/>
    </source>
</evidence>
<dbReference type="PANTHER" id="PTHR36204:SF1">
    <property type="entry name" value="N-ACETYLMANNOSAMINE-6-PHOSPHATE 2-EPIMERASE-RELATED"/>
    <property type="match status" value="1"/>
</dbReference>
<dbReference type="PANTHER" id="PTHR36204">
    <property type="entry name" value="N-ACETYLMANNOSAMINE-6-PHOSPHATE 2-EPIMERASE-RELATED"/>
    <property type="match status" value="1"/>
</dbReference>
<dbReference type="UniPathway" id="UPA00629">
    <property type="reaction ID" value="UER00682"/>
</dbReference>
<reference evidence="9 10" key="1">
    <citation type="submission" date="2016-10" db="EMBL/GenBank/DDBJ databases">
        <authorList>
            <person name="de Groot N.N."/>
        </authorList>
    </citation>
    <scope>NUCLEOTIDE SEQUENCE [LARGE SCALE GENOMIC DNA]</scope>
    <source>
        <strain evidence="9 10">CPCC 202808</strain>
    </source>
</reference>
<evidence type="ECO:0000256" key="3">
    <source>
        <dbReference type="ARBA" id="ARBA00005081"/>
    </source>
</evidence>
<dbReference type="Proteomes" id="UP000533017">
    <property type="component" value="Unassembled WGS sequence"/>
</dbReference>
<dbReference type="EMBL" id="JACBZA010000001">
    <property type="protein sequence ID" value="NYH87138.1"/>
    <property type="molecule type" value="Genomic_DNA"/>
</dbReference>
<dbReference type="EC" id="5.1.3.9" evidence="5"/>
<comment type="pathway">
    <text evidence="3">Amino-sugar metabolism; N-acetylneuraminate degradation; D-fructose 6-phosphate from N-acetylneuraminate: step 3/5.</text>
</comment>
<proteinExistence type="inferred from homology"/>
<comment type="catalytic activity">
    <reaction evidence="1">
        <text>an N-acyl-D-glucosamine 6-phosphate = an N-acyl-D-mannosamine 6-phosphate</text>
        <dbReference type="Rhea" id="RHEA:23932"/>
        <dbReference type="ChEBI" id="CHEBI:57599"/>
        <dbReference type="ChEBI" id="CHEBI:57666"/>
        <dbReference type="EC" id="5.1.3.9"/>
    </reaction>
</comment>
<evidence type="ECO:0000313" key="9">
    <source>
        <dbReference type="EMBL" id="SFH15839.1"/>
    </source>
</evidence>
<dbReference type="RefSeq" id="WP_092886291.1">
    <property type="nucleotide sequence ID" value="NZ_FOOI01000013.1"/>
</dbReference>
<comment type="function">
    <text evidence="2">Converts N-acetylmannosamine-6-phosphate (ManNAc-6-P) to N-acetylglucosamine-6-phosphate (GlcNAc-6-P).</text>
</comment>
<evidence type="ECO:0000256" key="7">
    <source>
        <dbReference type="ARBA" id="ARBA00023277"/>
    </source>
</evidence>
<dbReference type="OrthoDB" id="9781704at2"/>
<evidence type="ECO:0000256" key="2">
    <source>
        <dbReference type="ARBA" id="ARBA00002147"/>
    </source>
</evidence>
<keyword evidence="11" id="KW-1185">Reference proteome</keyword>
<protein>
    <recommendedName>
        <fullName evidence="5">N-acylglucosamine-6-phosphate 2-epimerase</fullName>
        <ecNumber evidence="5">5.1.3.9</ecNumber>
    </recommendedName>
</protein>
<dbReference type="NCBIfam" id="NF002231">
    <property type="entry name" value="PRK01130.1"/>
    <property type="match status" value="1"/>
</dbReference>
<dbReference type="GO" id="GO:0019262">
    <property type="term" value="P:N-acetylneuraminate catabolic process"/>
    <property type="evidence" value="ECO:0007669"/>
    <property type="project" value="UniProtKB-UniPathway"/>
</dbReference>
<dbReference type="AlphaFoldDB" id="A0A1I2XRY2"/>
<sequence length="241" mass="24337">MATGPEVTPEISAAVSPAVRALEGGLVVSCQAGAGHPLADPDVIARLAACAEAGGAVGVRVESAADVRAVRARIKLPVIGIRKVDVGAHRPFITPALADCAALAEAGADIIALEAVPDNRASADEAAGLIRAVREQLGRPVMADVATLEEGLAAWAAGADLVGTTLSGYTRASASRVGPDLALVADLARHGVRAVLEGRVDRPEQVRAAFEAGAWTVVVGTAITDPISLTRRYAAGAPRGV</sequence>
<keyword evidence="6 8" id="KW-0413">Isomerase</keyword>
<evidence type="ECO:0000256" key="4">
    <source>
        <dbReference type="ARBA" id="ARBA00007439"/>
    </source>
</evidence>
<organism evidence="9 10">
    <name type="scientific">Actinopolymorpha cephalotaxi</name>
    <dbReference type="NCBI Taxonomy" id="504797"/>
    <lineage>
        <taxon>Bacteria</taxon>
        <taxon>Bacillati</taxon>
        <taxon>Actinomycetota</taxon>
        <taxon>Actinomycetes</taxon>
        <taxon>Propionibacteriales</taxon>
        <taxon>Actinopolymorphaceae</taxon>
        <taxon>Actinopolymorpha</taxon>
    </lineage>
</organism>
<name>A0A1I2XRY2_9ACTN</name>
<dbReference type="InterPro" id="IPR007260">
    <property type="entry name" value="NanE"/>
</dbReference>